<name>D7FLU2_ECTSI</name>
<feature type="compositionally biased region" description="Basic and acidic residues" evidence="1">
    <location>
        <begin position="145"/>
        <end position="168"/>
    </location>
</feature>
<dbReference type="InterPro" id="IPR050704">
    <property type="entry name" value="Peptidase_C85-like"/>
</dbReference>
<feature type="compositionally biased region" description="Basic and acidic residues" evidence="1">
    <location>
        <begin position="38"/>
        <end position="62"/>
    </location>
</feature>
<evidence type="ECO:0000313" key="4">
    <source>
        <dbReference type="Proteomes" id="UP000002630"/>
    </source>
</evidence>
<sequence>MAGSESVDEVKARHKKEIKALDGTGRKLIKQANKNKKKVAEAEARIAEMEVETKDRHRRELEEATEAAAGDGDVDDASESAAKSPPSPPATAAAESAAKTTGGGGSEVDGVADGVGAMSVSMSAEDREKEKRDQKRAKAQRKREKQREKEAEREQRIAKEKEEGGPDPRIVEMDVLKTQVAPRGFRVSEIKADGHCLYRAVADQLSLTGRRPGLTEESYPLMRQEAARELRSSPSEYLPFLDGLEEGEEFDKYCVKVEGSAEWGGQVELQALCSALRVPMEVFSAMSPPLLLGQGYDGPPLLLTYHEHYYALGSHYNSVVPAP</sequence>
<feature type="compositionally biased region" description="Basic and acidic residues" evidence="1">
    <location>
        <begin position="124"/>
        <end position="133"/>
    </location>
</feature>
<protein>
    <recommendedName>
        <fullName evidence="2">OTU domain-containing protein</fullName>
    </recommendedName>
</protein>
<evidence type="ECO:0000313" key="3">
    <source>
        <dbReference type="EMBL" id="CBJ29778.1"/>
    </source>
</evidence>
<feature type="domain" description="OTU" evidence="2">
    <location>
        <begin position="185"/>
        <end position="322"/>
    </location>
</feature>
<accession>D7FLU2</accession>
<dbReference type="PANTHER" id="PTHR12419:SF10">
    <property type="entry name" value="DEUBIQUITINASE OTUD6B"/>
    <property type="match status" value="1"/>
</dbReference>
<dbReference type="SUPFAM" id="SSF54001">
    <property type="entry name" value="Cysteine proteinases"/>
    <property type="match status" value="1"/>
</dbReference>
<reference evidence="3 4" key="1">
    <citation type="journal article" date="2010" name="Nature">
        <title>The Ectocarpus genome and the independent evolution of multicellularity in brown algae.</title>
        <authorList>
            <person name="Cock J.M."/>
            <person name="Sterck L."/>
            <person name="Rouze P."/>
            <person name="Scornet D."/>
            <person name="Allen A.E."/>
            <person name="Amoutzias G."/>
            <person name="Anthouard V."/>
            <person name="Artiguenave F."/>
            <person name="Aury J.M."/>
            <person name="Badger J.H."/>
            <person name="Beszteri B."/>
            <person name="Billiau K."/>
            <person name="Bonnet E."/>
            <person name="Bothwell J.H."/>
            <person name="Bowler C."/>
            <person name="Boyen C."/>
            <person name="Brownlee C."/>
            <person name="Carrano C.J."/>
            <person name="Charrier B."/>
            <person name="Cho G.Y."/>
            <person name="Coelho S.M."/>
            <person name="Collen J."/>
            <person name="Corre E."/>
            <person name="Da Silva C."/>
            <person name="Delage L."/>
            <person name="Delaroque N."/>
            <person name="Dittami S.M."/>
            <person name="Doulbeau S."/>
            <person name="Elias M."/>
            <person name="Farnham G."/>
            <person name="Gachon C.M."/>
            <person name="Gschloessl B."/>
            <person name="Heesch S."/>
            <person name="Jabbari K."/>
            <person name="Jubin C."/>
            <person name="Kawai H."/>
            <person name="Kimura K."/>
            <person name="Kloareg B."/>
            <person name="Kupper F.C."/>
            <person name="Lang D."/>
            <person name="Le Bail A."/>
            <person name="Leblanc C."/>
            <person name="Lerouge P."/>
            <person name="Lohr M."/>
            <person name="Lopez P.J."/>
            <person name="Martens C."/>
            <person name="Maumus F."/>
            <person name="Michel G."/>
            <person name="Miranda-Saavedra D."/>
            <person name="Morales J."/>
            <person name="Moreau H."/>
            <person name="Motomura T."/>
            <person name="Nagasato C."/>
            <person name="Napoli C.A."/>
            <person name="Nelson D.R."/>
            <person name="Nyvall-Collen P."/>
            <person name="Peters A.F."/>
            <person name="Pommier C."/>
            <person name="Potin P."/>
            <person name="Poulain J."/>
            <person name="Quesneville H."/>
            <person name="Read B."/>
            <person name="Rensing S.A."/>
            <person name="Ritter A."/>
            <person name="Rousvoal S."/>
            <person name="Samanta M."/>
            <person name="Samson G."/>
            <person name="Schroeder D.C."/>
            <person name="Segurens B."/>
            <person name="Strittmatter M."/>
            <person name="Tonon T."/>
            <person name="Tregear J.W."/>
            <person name="Valentin K."/>
            <person name="von Dassow P."/>
            <person name="Yamagishi T."/>
            <person name="Van de Peer Y."/>
            <person name="Wincker P."/>
        </authorList>
    </citation>
    <scope>NUCLEOTIDE SEQUENCE [LARGE SCALE GENOMIC DNA]</scope>
    <source>
        <strain evidence="4">Ec32 / CCAP1310/4</strain>
    </source>
</reference>
<dbReference type="GO" id="GO:0016579">
    <property type="term" value="P:protein deubiquitination"/>
    <property type="evidence" value="ECO:0007669"/>
    <property type="project" value="TreeGrafter"/>
</dbReference>
<dbReference type="InterPro" id="IPR003323">
    <property type="entry name" value="OTU_dom"/>
</dbReference>
<dbReference type="AlphaFoldDB" id="D7FLU2"/>
<proteinExistence type="predicted"/>
<dbReference type="Proteomes" id="UP000002630">
    <property type="component" value="Unassembled WGS sequence"/>
</dbReference>
<dbReference type="GO" id="GO:0004843">
    <property type="term" value="F:cysteine-type deubiquitinase activity"/>
    <property type="evidence" value="ECO:0007669"/>
    <property type="project" value="TreeGrafter"/>
</dbReference>
<dbReference type="PROSITE" id="PS50802">
    <property type="entry name" value="OTU"/>
    <property type="match status" value="1"/>
</dbReference>
<gene>
    <name evidence="3" type="ORF">Esi_0161_0033</name>
</gene>
<feature type="compositionally biased region" description="Basic residues" evidence="1">
    <location>
        <begin position="134"/>
        <end position="144"/>
    </location>
</feature>
<evidence type="ECO:0000259" key="2">
    <source>
        <dbReference type="PROSITE" id="PS50802"/>
    </source>
</evidence>
<dbReference type="CDD" id="cd22748">
    <property type="entry name" value="OTU_OTUD6-like"/>
    <property type="match status" value="1"/>
</dbReference>
<feature type="compositionally biased region" description="Basic residues" evidence="1">
    <location>
        <begin position="27"/>
        <end position="37"/>
    </location>
</feature>
<dbReference type="eggNOG" id="KOG2606">
    <property type="taxonomic scope" value="Eukaryota"/>
</dbReference>
<feature type="compositionally biased region" description="Low complexity" evidence="1">
    <location>
        <begin position="79"/>
        <end position="100"/>
    </location>
</feature>
<dbReference type="PANTHER" id="PTHR12419">
    <property type="entry name" value="OTU DOMAIN CONTAINING PROTEIN"/>
    <property type="match status" value="1"/>
</dbReference>
<feature type="region of interest" description="Disordered" evidence="1">
    <location>
        <begin position="22"/>
        <end position="168"/>
    </location>
</feature>
<dbReference type="Gene3D" id="3.90.70.80">
    <property type="match status" value="1"/>
</dbReference>
<dbReference type="InParanoid" id="D7FLU2"/>
<keyword evidence="4" id="KW-1185">Reference proteome</keyword>
<dbReference type="OrthoDB" id="415023at2759"/>
<evidence type="ECO:0000256" key="1">
    <source>
        <dbReference type="SAM" id="MobiDB-lite"/>
    </source>
</evidence>
<dbReference type="InterPro" id="IPR038765">
    <property type="entry name" value="Papain-like_cys_pep_sf"/>
</dbReference>
<dbReference type="EMBL" id="FN649760">
    <property type="protein sequence ID" value="CBJ29778.1"/>
    <property type="molecule type" value="Genomic_DNA"/>
</dbReference>
<organism evidence="3 4">
    <name type="scientific">Ectocarpus siliculosus</name>
    <name type="common">Brown alga</name>
    <name type="synonym">Conferva siliculosa</name>
    <dbReference type="NCBI Taxonomy" id="2880"/>
    <lineage>
        <taxon>Eukaryota</taxon>
        <taxon>Sar</taxon>
        <taxon>Stramenopiles</taxon>
        <taxon>Ochrophyta</taxon>
        <taxon>PX clade</taxon>
        <taxon>Phaeophyceae</taxon>
        <taxon>Ectocarpales</taxon>
        <taxon>Ectocarpaceae</taxon>
        <taxon>Ectocarpus</taxon>
    </lineage>
</organism>
<dbReference type="Pfam" id="PF02338">
    <property type="entry name" value="OTU"/>
    <property type="match status" value="1"/>
</dbReference>